<evidence type="ECO:0000313" key="1">
    <source>
        <dbReference type="EMBL" id="AYL33971.1"/>
    </source>
</evidence>
<protein>
    <submittedName>
        <fullName evidence="1">Uncharacterized protein</fullName>
    </submittedName>
</protein>
<dbReference type="AlphaFoldDB" id="A0A494UU57"/>
<organism evidence="1 2">
    <name type="scientific">Streptomyces fungicidicus</name>
    <dbReference type="NCBI Taxonomy" id="68203"/>
    <lineage>
        <taxon>Bacteria</taxon>
        <taxon>Bacillati</taxon>
        <taxon>Actinomycetota</taxon>
        <taxon>Actinomycetes</taxon>
        <taxon>Kitasatosporales</taxon>
        <taxon>Streptomycetaceae</taxon>
        <taxon>Streptomyces</taxon>
    </lineage>
</organism>
<gene>
    <name evidence="1" type="ORF">CNQ36_00045</name>
</gene>
<accession>A0A494UU57</accession>
<dbReference type="RefSeq" id="WP_121544390.1">
    <property type="nucleotide sequence ID" value="NZ_CP023407.1"/>
</dbReference>
<dbReference type="EMBL" id="CP023407">
    <property type="protein sequence ID" value="AYL33971.1"/>
    <property type="molecule type" value="Genomic_DNA"/>
</dbReference>
<evidence type="ECO:0000313" key="2">
    <source>
        <dbReference type="Proteomes" id="UP000282170"/>
    </source>
</evidence>
<reference evidence="1 2" key="1">
    <citation type="submission" date="2017-09" db="EMBL/GenBank/DDBJ databases">
        <authorList>
            <person name="Zhang H."/>
            <person name="Hu S."/>
            <person name="Xu J."/>
            <person name="He Z."/>
        </authorList>
    </citation>
    <scope>NUCLEOTIDE SEQUENCE [LARGE SCALE GENOMIC DNA]</scope>
    <source>
        <strain evidence="1 2">TXX3120</strain>
    </source>
</reference>
<dbReference type="Proteomes" id="UP000282170">
    <property type="component" value="Chromosome"/>
</dbReference>
<proteinExistence type="predicted"/>
<sequence length="307" mass="33469">MDDSLSFKSFLTGSGRAAYKAMEDHGRGEYDEFALHGGVAVERLAKAVLVKKNPTYLVEMRNGNSDLLLYFGGDLELDQDKVRTVGAKEALQRLRRIKVLPPDPQLDRLIDLRNGTAHTTVGDEARSLLPTLAETIAILLKAVDMSAEQFWGRWISAVNVAVDKQRDAIQRDVEVRIKQARHLFDDRFKGLPEGTKERALKEPVEGPHAVAVSGEDDRLIVLISTLACPACGGEAHIRVTPIRSTTTGAEVTVDLLDCPLCGLKLTGPEEIKASGADVEKAVVPSNIIVSWGMTLPTPLDLSRINTA</sequence>
<dbReference type="KEGG" id="sfug:CNQ36_00045"/>
<name>A0A494UU57_9ACTN</name>
<dbReference type="GeneID" id="93881159"/>
<keyword evidence="2" id="KW-1185">Reference proteome</keyword>